<protein>
    <submittedName>
        <fullName evidence="3">Uncharacterized protein</fullName>
    </submittedName>
</protein>
<keyword evidence="2" id="KW-0472">Membrane</keyword>
<evidence type="ECO:0000256" key="2">
    <source>
        <dbReference type="SAM" id="Phobius"/>
    </source>
</evidence>
<feature type="region of interest" description="Disordered" evidence="1">
    <location>
        <begin position="1"/>
        <end position="23"/>
    </location>
</feature>
<keyword evidence="2" id="KW-0812">Transmembrane</keyword>
<proteinExistence type="predicted"/>
<feature type="transmembrane region" description="Helical" evidence="2">
    <location>
        <begin position="30"/>
        <end position="49"/>
    </location>
</feature>
<keyword evidence="2" id="KW-1133">Transmembrane helix</keyword>
<keyword evidence="4" id="KW-1185">Reference proteome</keyword>
<sequence>MRSNKPQSKKNHQPPPGGFSAPQVNKKRKVLMIAALVGLVATVVIGISFSSSNETIAPPLANKSQTPNTEFLSMPAGSGVIDAKTAAEKEQQKKQLQMRFDEVSKTFCNYRESTKYPNSSRPISQHPDQVYPNLAIKETHSMRNRHGGSDKNIQIQTTQSRVYLSAKETVEINLRALDASGNSLPLIVEGAAARGLTFGDNRTVPQLAINLADNGRDGDQVAGDGIASGRLTPGASPFAAFDGTIRIEVNYAVNGNRGQVFFDVIYTPEVPAVWTGKIRETVENGNLKFYLPVSVKMAGRYIVSARLDDAKGKPFAYLSFNDLLAVGNTEIPLNVAGKLLRDSEVSFPLGLRDVDAYLLKENVDPDRALMARLEGQQYVSKSYSLKTFSDAEWESEERSRYLKEFGKDLEQARASLIAIDPGFGHNAKIQDPCNNP</sequence>
<evidence type="ECO:0000313" key="3">
    <source>
        <dbReference type="EMBL" id="MBC3881325.1"/>
    </source>
</evidence>
<evidence type="ECO:0000313" key="4">
    <source>
        <dbReference type="Proteomes" id="UP000627446"/>
    </source>
</evidence>
<dbReference type="Proteomes" id="UP000627446">
    <property type="component" value="Unassembled WGS sequence"/>
</dbReference>
<dbReference type="RefSeq" id="WP_186916169.1">
    <property type="nucleotide sequence ID" value="NZ_JACOFZ010000002.1"/>
</dbReference>
<dbReference type="EMBL" id="JACOFZ010000002">
    <property type="protein sequence ID" value="MBC3881325.1"/>
    <property type="molecule type" value="Genomic_DNA"/>
</dbReference>
<organism evidence="3 4">
    <name type="scientific">Undibacterium nitidum</name>
    <dbReference type="NCBI Taxonomy" id="2762298"/>
    <lineage>
        <taxon>Bacteria</taxon>
        <taxon>Pseudomonadati</taxon>
        <taxon>Pseudomonadota</taxon>
        <taxon>Betaproteobacteria</taxon>
        <taxon>Burkholderiales</taxon>
        <taxon>Oxalobacteraceae</taxon>
        <taxon>Undibacterium</taxon>
    </lineage>
</organism>
<name>A0A923KL10_9BURK</name>
<dbReference type="AlphaFoldDB" id="A0A923KL10"/>
<reference evidence="3" key="1">
    <citation type="submission" date="2020-08" db="EMBL/GenBank/DDBJ databases">
        <title>Novel species isolated from subtropical streams in China.</title>
        <authorList>
            <person name="Lu H."/>
        </authorList>
    </citation>
    <scope>NUCLEOTIDE SEQUENCE</scope>
    <source>
        <strain evidence="3">LX22W</strain>
    </source>
</reference>
<evidence type="ECO:0000256" key="1">
    <source>
        <dbReference type="SAM" id="MobiDB-lite"/>
    </source>
</evidence>
<accession>A0A923KL10</accession>
<comment type="caution">
    <text evidence="3">The sequence shown here is derived from an EMBL/GenBank/DDBJ whole genome shotgun (WGS) entry which is preliminary data.</text>
</comment>
<gene>
    <name evidence="3" type="ORF">H8K36_08080</name>
</gene>